<dbReference type="GO" id="GO:0042054">
    <property type="term" value="F:histone methyltransferase activity"/>
    <property type="evidence" value="ECO:0007669"/>
    <property type="project" value="TreeGrafter"/>
</dbReference>
<name>A0A078A1S2_STYLE</name>
<dbReference type="PANTHER" id="PTHR11006">
    <property type="entry name" value="PROTEIN ARGININE N-METHYLTRANSFERASE"/>
    <property type="match status" value="1"/>
</dbReference>
<dbReference type="InParanoid" id="A0A078A1S2"/>
<dbReference type="PANTHER" id="PTHR11006:SF4">
    <property type="entry name" value="PROTEIN ARGININE N-METHYLTRANSFERASE 7"/>
    <property type="match status" value="1"/>
</dbReference>
<keyword evidence="1" id="KW-0949">S-adenosyl-L-methionine</keyword>
<dbReference type="EMBL" id="CCKQ01004257">
    <property type="protein sequence ID" value="CDW75413.1"/>
    <property type="molecule type" value="Genomic_DNA"/>
</dbReference>
<dbReference type="AlphaFoldDB" id="A0A078A1S2"/>
<reference evidence="2 3" key="1">
    <citation type="submission" date="2014-06" db="EMBL/GenBank/DDBJ databases">
        <authorList>
            <person name="Swart Estienne"/>
        </authorList>
    </citation>
    <scope>NUCLEOTIDE SEQUENCE [LARGE SCALE GENOMIC DNA]</scope>
    <source>
        <strain evidence="2 3">130c</strain>
    </source>
</reference>
<organism evidence="2 3">
    <name type="scientific">Stylonychia lemnae</name>
    <name type="common">Ciliate</name>
    <dbReference type="NCBI Taxonomy" id="5949"/>
    <lineage>
        <taxon>Eukaryota</taxon>
        <taxon>Sar</taxon>
        <taxon>Alveolata</taxon>
        <taxon>Ciliophora</taxon>
        <taxon>Intramacronucleata</taxon>
        <taxon>Spirotrichea</taxon>
        <taxon>Stichotrichia</taxon>
        <taxon>Sporadotrichida</taxon>
        <taxon>Oxytrichidae</taxon>
        <taxon>Stylonychinae</taxon>
        <taxon>Stylonychia</taxon>
    </lineage>
</organism>
<evidence type="ECO:0000313" key="2">
    <source>
        <dbReference type="EMBL" id="CDW75413.1"/>
    </source>
</evidence>
<dbReference type="Gene3D" id="3.40.50.150">
    <property type="entry name" value="Vaccinia Virus protein VP39"/>
    <property type="match status" value="1"/>
</dbReference>
<dbReference type="GO" id="GO:0016274">
    <property type="term" value="F:protein-arginine N-methyltransferase activity"/>
    <property type="evidence" value="ECO:0007669"/>
    <property type="project" value="InterPro"/>
</dbReference>
<proteinExistence type="predicted"/>
<evidence type="ECO:0000313" key="3">
    <source>
        <dbReference type="Proteomes" id="UP000039865"/>
    </source>
</evidence>
<dbReference type="InterPro" id="IPR025799">
    <property type="entry name" value="Arg_MeTrfase"/>
</dbReference>
<gene>
    <name evidence="2" type="primary">Contig7665.g8173</name>
    <name evidence="2" type="ORF">STYLEM_4403</name>
</gene>
<protein>
    <submittedName>
        <fullName evidence="2">Uncharacterized protein</fullName>
    </submittedName>
</protein>
<dbReference type="Proteomes" id="UP000039865">
    <property type="component" value="Unassembled WGS sequence"/>
</dbReference>
<dbReference type="InterPro" id="IPR029063">
    <property type="entry name" value="SAM-dependent_MTases_sf"/>
</dbReference>
<accession>A0A078A1S2</accession>
<keyword evidence="3" id="KW-1185">Reference proteome</keyword>
<sequence length="185" mass="21399">MTSTSKNKNAVVTKLVPLFKVEDKNELEAKITLAIKNFKFQRKQRIFQNSCNPINLIQNQESEVGGLTKILHKFNEQQTIHREILEDQPRNEFYAKSFNSNKVQIREIIFVMDVGSSNGILSMTAARAGTNYAYAIKMSKMGGKTVEIFGQNISWHNNIKIQWDCLFYEETFKVKLCKRTSFESF</sequence>
<evidence type="ECO:0000256" key="1">
    <source>
        <dbReference type="ARBA" id="ARBA00022691"/>
    </source>
</evidence>